<feature type="region of interest" description="Disordered" evidence="1">
    <location>
        <begin position="287"/>
        <end position="318"/>
    </location>
</feature>
<evidence type="ECO:0000313" key="3">
    <source>
        <dbReference type="Proteomes" id="UP001168146"/>
    </source>
</evidence>
<proteinExistence type="predicted"/>
<protein>
    <submittedName>
        <fullName evidence="2">Uncharacterized protein</fullName>
    </submittedName>
</protein>
<dbReference type="AlphaFoldDB" id="A0AAN6FEB2"/>
<dbReference type="Proteomes" id="UP001168146">
    <property type="component" value="Unassembled WGS sequence"/>
</dbReference>
<accession>A0AAN6FEB2</accession>
<name>A0AAN6FEB2_9PEZI</name>
<comment type="caution">
    <text evidence="2">The sequence shown here is derived from an EMBL/GenBank/DDBJ whole genome shotgun (WGS) entry which is preliminary data.</text>
</comment>
<sequence>MPSSSLSDLPDELFLQINGLVHGRLKKAISYISITQPMTDVLSHVCKQFRQTTRNEYLSTTTFLYVSPVGGSHQCSSIHSSPHDLLRWLERVLGPHDEDQDEGGVRKLCLEMYASELLWLFAPLEASQLLGMPTPNHRHRWSQATEGLKKLRVNELRITVLEHTCPRLCEAGLFGGSYRSYSARPINADGSTPRHFTSDHRWVVKAVLETGSHLSPSAIEFSWSGESVPCTQVEEIAGCSWTLLHSSSSFHTCDTLAYDGTRHRSWADAQDEKTAYRVSVVWANESRTGSDREADGGECGSVDMDDGLARMFGGNSRT</sequence>
<reference evidence="2" key="1">
    <citation type="submission" date="2021-12" db="EMBL/GenBank/DDBJ databases">
        <title>Black yeast isolated from Biological Soil Crust.</title>
        <authorList>
            <person name="Kurbessoian T."/>
        </authorList>
    </citation>
    <scope>NUCLEOTIDE SEQUENCE</scope>
    <source>
        <strain evidence="2">CCFEE 5208</strain>
    </source>
</reference>
<evidence type="ECO:0000313" key="2">
    <source>
        <dbReference type="EMBL" id="KAK0316114.1"/>
    </source>
</evidence>
<organism evidence="2 3">
    <name type="scientific">Friedmanniomyces endolithicus</name>
    <dbReference type="NCBI Taxonomy" id="329885"/>
    <lineage>
        <taxon>Eukaryota</taxon>
        <taxon>Fungi</taxon>
        <taxon>Dikarya</taxon>
        <taxon>Ascomycota</taxon>
        <taxon>Pezizomycotina</taxon>
        <taxon>Dothideomycetes</taxon>
        <taxon>Dothideomycetidae</taxon>
        <taxon>Mycosphaerellales</taxon>
        <taxon>Teratosphaeriaceae</taxon>
        <taxon>Friedmanniomyces</taxon>
    </lineage>
</organism>
<dbReference type="EMBL" id="JASUXU010000049">
    <property type="protein sequence ID" value="KAK0316114.1"/>
    <property type="molecule type" value="Genomic_DNA"/>
</dbReference>
<gene>
    <name evidence="2" type="ORF">LTR82_012408</name>
</gene>
<evidence type="ECO:0000256" key="1">
    <source>
        <dbReference type="SAM" id="MobiDB-lite"/>
    </source>
</evidence>